<feature type="transmembrane region" description="Helical" evidence="7">
    <location>
        <begin position="246"/>
        <end position="265"/>
    </location>
</feature>
<dbReference type="GO" id="GO:0045454">
    <property type="term" value="P:cell redox homeostasis"/>
    <property type="evidence" value="ECO:0007669"/>
    <property type="project" value="InterPro"/>
</dbReference>
<dbReference type="PROSITE" id="PS50893">
    <property type="entry name" value="ABC_TRANSPORTER_2"/>
    <property type="match status" value="1"/>
</dbReference>
<dbReference type="GO" id="GO:0016887">
    <property type="term" value="F:ATP hydrolysis activity"/>
    <property type="evidence" value="ECO:0007669"/>
    <property type="project" value="InterPro"/>
</dbReference>
<dbReference type="SUPFAM" id="SSF52540">
    <property type="entry name" value="P-loop containing nucleoside triphosphate hydrolases"/>
    <property type="match status" value="1"/>
</dbReference>
<name>A0A2N0VI38_9BACT</name>
<evidence type="ECO:0000259" key="8">
    <source>
        <dbReference type="PROSITE" id="PS50893"/>
    </source>
</evidence>
<dbReference type="Pfam" id="PF00005">
    <property type="entry name" value="ABC_tran"/>
    <property type="match status" value="1"/>
</dbReference>
<dbReference type="PANTHER" id="PTHR43394:SF1">
    <property type="entry name" value="ATP-BINDING CASSETTE SUB-FAMILY B MEMBER 10, MITOCHONDRIAL"/>
    <property type="match status" value="1"/>
</dbReference>
<feature type="transmembrane region" description="Helical" evidence="7">
    <location>
        <begin position="160"/>
        <end position="177"/>
    </location>
</feature>
<dbReference type="GO" id="GO:0005524">
    <property type="term" value="F:ATP binding"/>
    <property type="evidence" value="ECO:0007669"/>
    <property type="project" value="UniProtKB-KW"/>
</dbReference>
<dbReference type="Gene3D" id="3.40.50.300">
    <property type="entry name" value="P-loop containing nucleotide triphosphate hydrolases"/>
    <property type="match status" value="1"/>
</dbReference>
<accession>A0A2N0VI38</accession>
<dbReference type="InterPro" id="IPR003439">
    <property type="entry name" value="ABC_transporter-like_ATP-bd"/>
</dbReference>
<feature type="domain" description="ABC transporter" evidence="8">
    <location>
        <begin position="336"/>
        <end position="555"/>
    </location>
</feature>
<dbReference type="OrthoDB" id="593815at2"/>
<dbReference type="SMART" id="SM00382">
    <property type="entry name" value="AAA"/>
    <property type="match status" value="1"/>
</dbReference>
<protein>
    <submittedName>
        <fullName evidence="10">Thiol reductant ABC exporter subunit CydC</fullName>
    </submittedName>
</protein>
<comment type="caution">
    <text evidence="10">The sequence shown here is derived from an EMBL/GenBank/DDBJ whole genome shotgun (WGS) entry which is preliminary data.</text>
</comment>
<dbReference type="InterPro" id="IPR027417">
    <property type="entry name" value="P-loop_NTPase"/>
</dbReference>
<dbReference type="InterPro" id="IPR039421">
    <property type="entry name" value="Type_1_exporter"/>
</dbReference>
<dbReference type="NCBIfam" id="TIGR02868">
    <property type="entry name" value="CydC"/>
    <property type="match status" value="1"/>
</dbReference>
<evidence type="ECO:0000259" key="9">
    <source>
        <dbReference type="PROSITE" id="PS50929"/>
    </source>
</evidence>
<dbReference type="InterPro" id="IPR014223">
    <property type="entry name" value="ABC_CydC/D"/>
</dbReference>
<keyword evidence="3" id="KW-0547">Nucleotide-binding</keyword>
<dbReference type="PANTHER" id="PTHR43394">
    <property type="entry name" value="ATP-DEPENDENT PERMEASE MDL1, MITOCHONDRIAL"/>
    <property type="match status" value="1"/>
</dbReference>
<evidence type="ECO:0000256" key="1">
    <source>
        <dbReference type="ARBA" id="ARBA00004651"/>
    </source>
</evidence>
<dbReference type="Proteomes" id="UP000233398">
    <property type="component" value="Unassembled WGS sequence"/>
</dbReference>
<evidence type="ECO:0000256" key="6">
    <source>
        <dbReference type="ARBA" id="ARBA00023136"/>
    </source>
</evidence>
<evidence type="ECO:0000256" key="3">
    <source>
        <dbReference type="ARBA" id="ARBA00022741"/>
    </source>
</evidence>
<dbReference type="RefSeq" id="WP_101073404.1">
    <property type="nucleotide sequence ID" value="NZ_PISP01000002.1"/>
</dbReference>
<evidence type="ECO:0000256" key="2">
    <source>
        <dbReference type="ARBA" id="ARBA00022692"/>
    </source>
</evidence>
<dbReference type="Pfam" id="PF00664">
    <property type="entry name" value="ABC_membrane"/>
    <property type="match status" value="1"/>
</dbReference>
<dbReference type="PROSITE" id="PS00211">
    <property type="entry name" value="ABC_TRANSPORTER_1"/>
    <property type="match status" value="1"/>
</dbReference>
<keyword evidence="5 7" id="KW-1133">Transmembrane helix</keyword>
<evidence type="ECO:0000256" key="4">
    <source>
        <dbReference type="ARBA" id="ARBA00022840"/>
    </source>
</evidence>
<feature type="transmembrane region" description="Helical" evidence="7">
    <location>
        <begin position="52"/>
        <end position="72"/>
    </location>
</feature>
<keyword evidence="6 7" id="KW-0472">Membrane</keyword>
<feature type="domain" description="ABC transmembrane type-1" evidence="9">
    <location>
        <begin position="20"/>
        <end position="302"/>
    </location>
</feature>
<dbReference type="PROSITE" id="PS50929">
    <property type="entry name" value="ABC_TM1F"/>
    <property type="match status" value="1"/>
</dbReference>
<dbReference type="InterPro" id="IPR017871">
    <property type="entry name" value="ABC_transporter-like_CS"/>
</dbReference>
<keyword evidence="2 7" id="KW-0812">Transmembrane</keyword>
<dbReference type="GO" id="GO:0005886">
    <property type="term" value="C:plasma membrane"/>
    <property type="evidence" value="ECO:0007669"/>
    <property type="project" value="UniProtKB-SubCell"/>
</dbReference>
<feature type="transmembrane region" description="Helical" evidence="7">
    <location>
        <begin position="134"/>
        <end position="154"/>
    </location>
</feature>
<dbReference type="Gene3D" id="1.20.1560.10">
    <property type="entry name" value="ABC transporter type 1, transmembrane domain"/>
    <property type="match status" value="1"/>
</dbReference>
<comment type="subcellular location">
    <subcellularLocation>
        <location evidence="1">Cell membrane</location>
        <topology evidence="1">Multi-pass membrane protein</topology>
    </subcellularLocation>
</comment>
<evidence type="ECO:0000256" key="5">
    <source>
        <dbReference type="ARBA" id="ARBA00022989"/>
    </source>
</evidence>
<keyword evidence="4" id="KW-0067">ATP-binding</keyword>
<sequence>MNDLKEILIEFTRFKGRVSLSLFLGIMTVTTGVGLIAASGYLISWAALRPPILDLILVLVAVRFFGISRAAFRYAERLFSHDLTFRILKNLRVHFYQKVEPLLPAKAIRFKSADLLTRFSDDVDQLQEFYLKTVSPTLIALFFITVTAIVLSIYSVTLSVIVFILMIVNAAFMPFLVRYKAGQSARELSVSSARLGQYMSDHIRGSADLMFSGQYSDWMKRGEEVIDELSEVQKTRARAFSMESGLFTLISHASIPVSFLILLPLVVDGTISGLVMTAIILGLFSVFESLEPMGNALQHFYESKEAASRLNEVTREEEQDSDELKIAEFSPKHYSIHFDNVFFGYNSSPVLNGFSLEVQQGEHVILKGASGCGKSTAAHLLVKWFEPWRGKIMIGDQNIGDFSGKEVRKLISVVSQNTRLFNTSLRNNLKIARPDATDEALAMALEKVGFSEALRRLPEGLSTQVGELGLRLSGGERQRVSLARALLKDAPIWILDEPLSSLDRKMAEEIMLTLNELIKEKTVLHITHQNSRFFTADKVYHMVDGAIKLEAIEPI</sequence>
<gene>
    <name evidence="10" type="primary">cydC</name>
    <name evidence="10" type="ORF">CWD77_09945</name>
</gene>
<dbReference type="GO" id="GO:0034775">
    <property type="term" value="P:glutathione transmembrane transport"/>
    <property type="evidence" value="ECO:0007669"/>
    <property type="project" value="InterPro"/>
</dbReference>
<reference evidence="10 11" key="1">
    <citation type="submission" date="2017-11" db="EMBL/GenBank/DDBJ databases">
        <title>Rhodohalobacter 15182 sp. nov., isolated from a salt lake.</title>
        <authorList>
            <person name="Han S."/>
        </authorList>
    </citation>
    <scope>NUCLEOTIDE SEQUENCE [LARGE SCALE GENOMIC DNA]</scope>
    <source>
        <strain evidence="10 11">15182</strain>
    </source>
</reference>
<dbReference type="InterPro" id="IPR036640">
    <property type="entry name" value="ABC1_TM_sf"/>
</dbReference>
<dbReference type="InterPro" id="IPR003593">
    <property type="entry name" value="AAA+_ATPase"/>
</dbReference>
<evidence type="ECO:0000313" key="11">
    <source>
        <dbReference type="Proteomes" id="UP000233398"/>
    </source>
</evidence>
<dbReference type="SUPFAM" id="SSF90123">
    <property type="entry name" value="ABC transporter transmembrane region"/>
    <property type="match status" value="1"/>
</dbReference>
<feature type="transmembrane region" description="Helical" evidence="7">
    <location>
        <begin position="20"/>
        <end position="46"/>
    </location>
</feature>
<dbReference type="AlphaFoldDB" id="A0A2N0VI38"/>
<dbReference type="InterPro" id="IPR011527">
    <property type="entry name" value="ABC1_TM_dom"/>
</dbReference>
<proteinExistence type="predicted"/>
<dbReference type="GO" id="GO:0015421">
    <property type="term" value="F:ABC-type oligopeptide transporter activity"/>
    <property type="evidence" value="ECO:0007669"/>
    <property type="project" value="TreeGrafter"/>
</dbReference>
<dbReference type="EMBL" id="PISP01000002">
    <property type="protein sequence ID" value="PKD43865.1"/>
    <property type="molecule type" value="Genomic_DNA"/>
</dbReference>
<evidence type="ECO:0000313" key="10">
    <source>
        <dbReference type="EMBL" id="PKD43865.1"/>
    </source>
</evidence>
<evidence type="ECO:0000256" key="7">
    <source>
        <dbReference type="SAM" id="Phobius"/>
    </source>
</evidence>
<organism evidence="10 11">
    <name type="scientific">Rhodohalobacter barkolensis</name>
    <dbReference type="NCBI Taxonomy" id="2053187"/>
    <lineage>
        <taxon>Bacteria</taxon>
        <taxon>Pseudomonadati</taxon>
        <taxon>Balneolota</taxon>
        <taxon>Balneolia</taxon>
        <taxon>Balneolales</taxon>
        <taxon>Balneolaceae</taxon>
        <taxon>Rhodohalobacter</taxon>
    </lineage>
</organism>
<keyword evidence="11" id="KW-1185">Reference proteome</keyword>